<dbReference type="GO" id="GO:0009279">
    <property type="term" value="C:cell outer membrane"/>
    <property type="evidence" value="ECO:0007669"/>
    <property type="project" value="UniProtKB-SubCell"/>
</dbReference>
<dbReference type="GO" id="GO:0004180">
    <property type="term" value="F:carboxypeptidase activity"/>
    <property type="evidence" value="ECO:0007669"/>
    <property type="project" value="UniProtKB-KW"/>
</dbReference>
<dbReference type="InterPro" id="IPR036942">
    <property type="entry name" value="Beta-barrel_TonB_sf"/>
</dbReference>
<dbReference type="Gene3D" id="2.40.170.20">
    <property type="entry name" value="TonB-dependent receptor, beta-barrel domain"/>
    <property type="match status" value="1"/>
</dbReference>
<keyword evidence="3" id="KW-0998">Cell outer membrane</keyword>
<dbReference type="Gene3D" id="2.60.40.1120">
    <property type="entry name" value="Carboxypeptidase-like, regulatory domain"/>
    <property type="match status" value="1"/>
</dbReference>
<dbReference type="RefSeq" id="WP_089408483.1">
    <property type="nucleotide sequence ID" value="NZ_FZOU01000003.1"/>
</dbReference>
<evidence type="ECO:0000256" key="3">
    <source>
        <dbReference type="ARBA" id="ARBA00023237"/>
    </source>
</evidence>
<dbReference type="Pfam" id="PF13620">
    <property type="entry name" value="CarboxypepD_reg"/>
    <property type="match status" value="1"/>
</dbReference>
<accession>A0A239J4D6</accession>
<keyword evidence="2" id="KW-0472">Membrane</keyword>
<evidence type="ECO:0000256" key="1">
    <source>
        <dbReference type="ARBA" id="ARBA00004442"/>
    </source>
</evidence>
<keyword evidence="5" id="KW-0378">Hydrolase</keyword>
<organism evidence="5 6">
    <name type="scientific">Granulicella rosea</name>
    <dbReference type="NCBI Taxonomy" id="474952"/>
    <lineage>
        <taxon>Bacteria</taxon>
        <taxon>Pseudomonadati</taxon>
        <taxon>Acidobacteriota</taxon>
        <taxon>Terriglobia</taxon>
        <taxon>Terriglobales</taxon>
        <taxon>Acidobacteriaceae</taxon>
        <taxon>Granulicella</taxon>
    </lineage>
</organism>
<keyword evidence="6" id="KW-1185">Reference proteome</keyword>
<dbReference type="AlphaFoldDB" id="A0A239J4D6"/>
<keyword evidence="5" id="KW-0121">Carboxypeptidase</keyword>
<gene>
    <name evidence="5" type="ORF">SAMN05421770_103386</name>
</gene>
<evidence type="ECO:0000313" key="6">
    <source>
        <dbReference type="Proteomes" id="UP000198356"/>
    </source>
</evidence>
<sequence length="1209" mass="130767">MKLHRLTLAKGLQHIVRPGRLFTREFFRSAFALAFLVLVSTLAHAQGYGTITGTVTDGTGASIPSASVTVVDLKTNRKIETTSGKDGLYTFPTLAPTDYTVSVSASGFQTTTQTGITLQANQSLTIGLVLQVGSESQTVTVSSQAPQVDVSTGTLAQVINQRQVVDLPLNGRNAASLITLSAGVSDGSSANNGTDEGVGKTFPVVVLASVNGLKNGQNNYLLDGGNNTDEMTNVNAPYPFPDALQEFSVQTSNFAPEFGHSAGAVINIVTKSGGDKFHGDLFEFLRNGYFNAKPYFANTADNLHRHQFGGTIGGPVLIPHLSTGKTTQFFFGYQHTLVHSLSNANTVTVPTLAEEGRTSTGAAAAYADYGNLCTGGYNSSNICQTANQIIRNPFTNAPYALNQIPSSNISPAAFALQKDFPTYAGTEAPGKIGGLVSYTLPTVQAFNEYVGRVDHQFGANDHLFVRYYYDWFQQDPNLSINNLQAYRSYFNTRYQNSLISESHTFTPNLLNNFTASYQREVALRGGPPGSPYITDFGVKNLWQPDTGPYLQAIVSGYFQVSSSAFASWLRNNYTFHDDVDWVKRGHNVAFGAELELSKFDVDNVNSSYGTFNFAPTTNAVSGTTYQYPNGAANFLQGFMSSFVQGTLEQVGDRAKFPGIYVQDSWKATKRLTLNYGVRWEMFEPWKNNIGFQPVFKPAAYAANTGSSRFTNLPAGELVYRDPGVQRYGVGNLYKQFMPRLGFAYDVMGDGKTSIRGGFGIFYQDRTEGFFNLNQSAQAPNTLSVSLTAPAMYNPVPGTNPGGPFDNPYCTGCAVGAYANPFPFAQPLASSTVFPKPVTVYEYDPSGNYQVPVTYDYNAVVEHQFTGSLFAHLAYVGTGSRHLFVSLENNPAVNTGSSLSTNQRRVYNTAPTVGPCTTSVGCQASYGPIDDAAMIGNAHYNSLQATLEKRMSHGLSFIVNYTFSKAYDDLAVTNANNDINSSQSYVYPLYPANATGIPSASYVTDIKALDRGLSDIDHTHVVSASSIWELPKLHTGYRAVQAITNGWRVSALLSHRSGDTLTATAGQDLSLTGLNQDRALRNFSLPAYSKDANNAGNCGSQAHCRNFINPAAFSMPVNTDATRGFGNVVKDSIRGPGYTNIDASVVRTFPIYRETALDFRVEYFNVFNHTELGDPALSSPLSSSTSFGTITALAANAGPRIAQFALKYIF</sequence>
<comment type="subcellular location">
    <subcellularLocation>
        <location evidence="1">Cell outer membrane</location>
    </subcellularLocation>
</comment>
<evidence type="ECO:0000256" key="2">
    <source>
        <dbReference type="ARBA" id="ARBA00023136"/>
    </source>
</evidence>
<dbReference type="SUPFAM" id="SSF56935">
    <property type="entry name" value="Porins"/>
    <property type="match status" value="1"/>
</dbReference>
<evidence type="ECO:0000313" key="5">
    <source>
        <dbReference type="EMBL" id="SNS99514.1"/>
    </source>
</evidence>
<name>A0A239J4D6_9BACT</name>
<dbReference type="EMBL" id="FZOU01000003">
    <property type="protein sequence ID" value="SNS99514.1"/>
    <property type="molecule type" value="Genomic_DNA"/>
</dbReference>
<dbReference type="InterPro" id="IPR008969">
    <property type="entry name" value="CarboxyPept-like_regulatory"/>
</dbReference>
<dbReference type="Pfam" id="PF25183">
    <property type="entry name" value="OMP_b-brl_4"/>
    <property type="match status" value="1"/>
</dbReference>
<evidence type="ECO:0000259" key="4">
    <source>
        <dbReference type="Pfam" id="PF25183"/>
    </source>
</evidence>
<proteinExistence type="predicted"/>
<dbReference type="OrthoDB" id="97893at2"/>
<dbReference type="Proteomes" id="UP000198356">
    <property type="component" value="Unassembled WGS sequence"/>
</dbReference>
<protein>
    <submittedName>
        <fullName evidence="5">Carboxypeptidase regulatory-like domain-containing protein</fullName>
    </submittedName>
</protein>
<dbReference type="InterPro" id="IPR057601">
    <property type="entry name" value="Oar-like_b-barrel"/>
</dbReference>
<feature type="domain" description="TonB-dependent transporter Oar-like beta-barrel" evidence="4">
    <location>
        <begin position="269"/>
        <end position="1202"/>
    </location>
</feature>
<reference evidence="5 6" key="1">
    <citation type="submission" date="2017-06" db="EMBL/GenBank/DDBJ databases">
        <authorList>
            <person name="Kim H.J."/>
            <person name="Triplett B.A."/>
        </authorList>
    </citation>
    <scope>NUCLEOTIDE SEQUENCE [LARGE SCALE GENOMIC DNA]</scope>
    <source>
        <strain evidence="5 6">DSM 18704</strain>
    </source>
</reference>
<keyword evidence="5" id="KW-0645">Protease</keyword>
<dbReference type="SUPFAM" id="SSF49464">
    <property type="entry name" value="Carboxypeptidase regulatory domain-like"/>
    <property type="match status" value="1"/>
</dbReference>